<organism evidence="3">
    <name type="scientific">marine metagenome</name>
    <dbReference type="NCBI Taxonomy" id="408172"/>
    <lineage>
        <taxon>unclassified sequences</taxon>
        <taxon>metagenomes</taxon>
        <taxon>ecological metagenomes</taxon>
    </lineage>
</organism>
<dbReference type="Pfam" id="PF01425">
    <property type="entry name" value="Amidase"/>
    <property type="match status" value="1"/>
</dbReference>
<protein>
    <recommendedName>
        <fullName evidence="2">Amidase domain-containing protein</fullName>
    </recommendedName>
</protein>
<name>A0A381SG89_9ZZZZ</name>
<reference evidence="3" key="1">
    <citation type="submission" date="2018-05" db="EMBL/GenBank/DDBJ databases">
        <authorList>
            <person name="Lanie J.A."/>
            <person name="Ng W.-L."/>
            <person name="Kazmierczak K.M."/>
            <person name="Andrzejewski T.M."/>
            <person name="Davidsen T.M."/>
            <person name="Wayne K.J."/>
            <person name="Tettelin H."/>
            <person name="Glass J.I."/>
            <person name="Rusch D."/>
            <person name="Podicherti R."/>
            <person name="Tsui H.-C.T."/>
            <person name="Winkler M.E."/>
        </authorList>
    </citation>
    <scope>NUCLEOTIDE SEQUENCE</scope>
</reference>
<dbReference type="AlphaFoldDB" id="A0A381SG89"/>
<dbReference type="NCBIfam" id="NF005687">
    <property type="entry name" value="PRK07487.1"/>
    <property type="match status" value="1"/>
</dbReference>
<dbReference type="PANTHER" id="PTHR43372:SF4">
    <property type="entry name" value="FATTY-ACID AMIDE HYDROLASE 2"/>
    <property type="match status" value="1"/>
</dbReference>
<evidence type="ECO:0000259" key="2">
    <source>
        <dbReference type="Pfam" id="PF01425"/>
    </source>
</evidence>
<dbReference type="GO" id="GO:0012505">
    <property type="term" value="C:endomembrane system"/>
    <property type="evidence" value="ECO:0007669"/>
    <property type="project" value="TreeGrafter"/>
</dbReference>
<dbReference type="InterPro" id="IPR036928">
    <property type="entry name" value="AS_sf"/>
</dbReference>
<dbReference type="PROSITE" id="PS00571">
    <property type="entry name" value="AMIDASES"/>
    <property type="match status" value="1"/>
</dbReference>
<dbReference type="InterPro" id="IPR020556">
    <property type="entry name" value="Amidase_CS"/>
</dbReference>
<evidence type="ECO:0000256" key="1">
    <source>
        <dbReference type="SAM" id="MobiDB-lite"/>
    </source>
</evidence>
<dbReference type="Gene3D" id="3.90.1300.10">
    <property type="entry name" value="Amidase signature (AS) domain"/>
    <property type="match status" value="1"/>
</dbReference>
<evidence type="ECO:0000313" key="3">
    <source>
        <dbReference type="EMBL" id="SVA02321.1"/>
    </source>
</evidence>
<dbReference type="SUPFAM" id="SSF75304">
    <property type="entry name" value="Amidase signature (AS) enzymes"/>
    <property type="match status" value="1"/>
</dbReference>
<dbReference type="InterPro" id="IPR023631">
    <property type="entry name" value="Amidase_dom"/>
</dbReference>
<dbReference type="EMBL" id="UINC01002993">
    <property type="protein sequence ID" value="SVA02321.1"/>
    <property type="molecule type" value="Genomic_DNA"/>
</dbReference>
<dbReference type="PANTHER" id="PTHR43372">
    <property type="entry name" value="FATTY-ACID AMIDE HYDROLASE"/>
    <property type="match status" value="1"/>
</dbReference>
<proteinExistence type="predicted"/>
<feature type="domain" description="Amidase" evidence="2">
    <location>
        <begin position="26"/>
        <end position="439"/>
    </location>
</feature>
<dbReference type="InterPro" id="IPR052739">
    <property type="entry name" value="FAAH2"/>
</dbReference>
<sequence>MAEDLWKQSATALAELIRTKQTSSEEVVKSHLDRIDAVNGSLNAITLVLADSALAAAVEADRQQPTGPLHGVPFTIKENIDCLDSPTTRGVPALAKSMPSLDAPVVARMKAAGAIPLGRTNLPELGLRITTDNPLHGKTLNPWHPDRTAGGSSGGEASALASGMSPLGLGNDIGGSVRNPAFCCGVASLKPSAGRIPHASSIPPEDARLASQLLLVEGPMARHVEDLRLAYETLSGRDARDPQSTDAPLYGPVVEKRAAIVTEIPGVALPNATRDAVLAAAAALRDMGWETAEVQPPELARVHDVWIHHLSADFKPLLGDMSAVMSDAPLEFLRLLCERADPDALGLANIHSERNRLSRLWSEFFAAVPIIVGPIWTGPQFEHDADIDGVSGFELAIDLLRFISPANVLGLPSAAIPIGVTDGLPTGVQIYADRWRDDLALSGAEAIETVVGQICPIDPKF</sequence>
<feature type="region of interest" description="Disordered" evidence="1">
    <location>
        <begin position="136"/>
        <end position="159"/>
    </location>
</feature>
<gene>
    <name evidence="3" type="ORF">METZ01_LOCUS55175</name>
</gene>
<accession>A0A381SG89</accession>